<dbReference type="OrthoDB" id="4331847at2"/>
<feature type="domain" description="DUF4097" evidence="2">
    <location>
        <begin position="40"/>
        <end position="235"/>
    </location>
</feature>
<evidence type="ECO:0000256" key="1">
    <source>
        <dbReference type="SAM" id="MobiDB-lite"/>
    </source>
</evidence>
<dbReference type="EMBL" id="PVNH01000005">
    <property type="protein sequence ID" value="PRX47539.1"/>
    <property type="molecule type" value="Genomic_DNA"/>
</dbReference>
<evidence type="ECO:0000259" key="2">
    <source>
        <dbReference type="Pfam" id="PF13349"/>
    </source>
</evidence>
<comment type="caution">
    <text evidence="3">The sequence shown here is derived from an EMBL/GenBank/DDBJ whole genome shotgun (WGS) entry which is preliminary data.</text>
</comment>
<feature type="compositionally biased region" description="Basic and acidic residues" evidence="1">
    <location>
        <begin position="201"/>
        <end position="212"/>
    </location>
</feature>
<keyword evidence="4" id="KW-1185">Reference proteome</keyword>
<dbReference type="Proteomes" id="UP000238362">
    <property type="component" value="Unassembled WGS sequence"/>
</dbReference>
<dbReference type="AlphaFoldDB" id="A0A2T0LUT1"/>
<protein>
    <submittedName>
        <fullName evidence="3">Putative adhesin</fullName>
    </submittedName>
</protein>
<evidence type="ECO:0000313" key="3">
    <source>
        <dbReference type="EMBL" id="PRX47539.1"/>
    </source>
</evidence>
<evidence type="ECO:0000313" key="4">
    <source>
        <dbReference type="Proteomes" id="UP000238362"/>
    </source>
</evidence>
<dbReference type="RefSeq" id="WP_106179044.1">
    <property type="nucleotide sequence ID" value="NZ_PVNH01000005.1"/>
</dbReference>
<feature type="region of interest" description="Disordered" evidence="1">
    <location>
        <begin position="201"/>
        <end position="231"/>
    </location>
</feature>
<gene>
    <name evidence="3" type="ORF">B0I33_105117</name>
</gene>
<dbReference type="Pfam" id="PF13349">
    <property type="entry name" value="DUF4097"/>
    <property type="match status" value="1"/>
</dbReference>
<proteinExistence type="predicted"/>
<dbReference type="InterPro" id="IPR025164">
    <property type="entry name" value="Toastrack_DUF4097"/>
</dbReference>
<name>A0A2T0LUT1_9PSEU</name>
<reference evidence="3 4" key="1">
    <citation type="submission" date="2018-03" db="EMBL/GenBank/DDBJ databases">
        <title>Genomic Encyclopedia of Type Strains, Phase III (KMG-III): the genomes of soil and plant-associated and newly described type strains.</title>
        <authorList>
            <person name="Whitman W."/>
        </authorList>
    </citation>
    <scope>NUCLEOTIDE SEQUENCE [LARGE SCALE GENOMIC DNA]</scope>
    <source>
        <strain evidence="3 4">CGMCC 4.7125</strain>
    </source>
</reference>
<sequence length="238" mass="24876">MGRAGLAIGGVALIAVGAAIAFGWLWPSTAEATDTVDDPIRDVRIDNESGNVTIRAGDVERTVVRQTYSYRWDRPDAAFAVDGQTLVLNGCDWFCSVSYDVTVPRGTAVRGEVSSGDVTLEGVGAVDVDASSGDVRVVDVSEPVRVDVSSGDVHGAGLRGDVQVEANSGRIDLRLAEEGTVRAHANSGDIEVAVPDGEYRVEGESNSGDREVQIPQDPAAPNLLELSTNSGDVTVLPA</sequence>
<organism evidence="3 4">
    <name type="scientific">Prauserella shujinwangii</name>
    <dbReference type="NCBI Taxonomy" id="1453103"/>
    <lineage>
        <taxon>Bacteria</taxon>
        <taxon>Bacillati</taxon>
        <taxon>Actinomycetota</taxon>
        <taxon>Actinomycetes</taxon>
        <taxon>Pseudonocardiales</taxon>
        <taxon>Pseudonocardiaceae</taxon>
        <taxon>Prauserella</taxon>
    </lineage>
</organism>
<accession>A0A2T0LUT1</accession>